<dbReference type="KEGG" id="cvr:CHLNCDRAFT_138793"/>
<dbReference type="Pfam" id="PF02889">
    <property type="entry name" value="Sec63"/>
    <property type="match status" value="2"/>
</dbReference>
<dbReference type="Pfam" id="PF23445">
    <property type="entry name" value="WHD_SNRNP200"/>
    <property type="match status" value="2"/>
</dbReference>
<evidence type="ECO:0000256" key="3">
    <source>
        <dbReference type="ARBA" id="ARBA00022664"/>
    </source>
</evidence>
<dbReference type="FunFam" id="3.40.50.300:FF:000198">
    <property type="entry name" value="Activating signal cointegrator 1 complex subunit"/>
    <property type="match status" value="1"/>
</dbReference>
<feature type="domain" description="Helicase ATP-binding" evidence="14">
    <location>
        <begin position="1389"/>
        <end position="1564"/>
    </location>
</feature>
<dbReference type="SUPFAM" id="SSF52540">
    <property type="entry name" value="P-loop containing nucleoside triphosphate hydrolases"/>
    <property type="match status" value="4"/>
</dbReference>
<evidence type="ECO:0000259" key="14">
    <source>
        <dbReference type="PROSITE" id="PS51192"/>
    </source>
</evidence>
<keyword evidence="7" id="KW-0347">Helicase</keyword>
<dbReference type="GO" id="GO:0003676">
    <property type="term" value="F:nucleic acid binding"/>
    <property type="evidence" value="ECO:0007669"/>
    <property type="project" value="InterPro"/>
</dbReference>
<dbReference type="FunFam" id="1.10.10.10:FF:000012">
    <property type="entry name" value="U5 small nuclear ribonucleoprotein helicase"/>
    <property type="match status" value="1"/>
</dbReference>
<evidence type="ECO:0000256" key="5">
    <source>
        <dbReference type="ARBA" id="ARBA00022741"/>
    </source>
</evidence>
<evidence type="ECO:0000256" key="8">
    <source>
        <dbReference type="ARBA" id="ARBA00022840"/>
    </source>
</evidence>
<dbReference type="FunFam" id="1.10.10.10:FF:000024">
    <property type="entry name" value="U5 small nuclear ribonucleoprotein helicase"/>
    <property type="match status" value="1"/>
</dbReference>
<feature type="compositionally biased region" description="Gly residues" evidence="13">
    <location>
        <begin position="9"/>
        <end position="23"/>
    </location>
</feature>
<dbReference type="PANTHER" id="PTHR47961:SF13">
    <property type="entry name" value="ACTIVATING SIGNAL COINTEGRATOR 1 COMPLEX SUBUNIT 3"/>
    <property type="match status" value="1"/>
</dbReference>
<dbReference type="FunFam" id="1.10.3380.10:FF:000002">
    <property type="entry name" value="Activating signal cointegrator 1 complex subunit 3"/>
    <property type="match status" value="1"/>
</dbReference>
<dbReference type="InterPro" id="IPR004179">
    <property type="entry name" value="Sec63-dom"/>
</dbReference>
<dbReference type="GO" id="GO:0005524">
    <property type="term" value="F:ATP binding"/>
    <property type="evidence" value="ECO:0007669"/>
    <property type="project" value="UniProtKB-KW"/>
</dbReference>
<dbReference type="InterPro" id="IPR057842">
    <property type="entry name" value="WH_MER3"/>
</dbReference>
<evidence type="ECO:0000256" key="7">
    <source>
        <dbReference type="ARBA" id="ARBA00022806"/>
    </source>
</evidence>
<evidence type="ECO:0000256" key="13">
    <source>
        <dbReference type="SAM" id="MobiDB-lite"/>
    </source>
</evidence>
<dbReference type="InterPro" id="IPR056379">
    <property type="entry name" value="DExH14_plug"/>
</dbReference>
<dbReference type="InterPro" id="IPR014756">
    <property type="entry name" value="Ig_E-set"/>
</dbReference>
<dbReference type="FunFam" id="1.10.3380.10:FF:000001">
    <property type="entry name" value="U5 small nuclear ribonucleoprotein helicase"/>
    <property type="match status" value="1"/>
</dbReference>
<dbReference type="Gene3D" id="1.10.150.20">
    <property type="entry name" value="5' to 3' exonuclease, C-terminal subdomain"/>
    <property type="match status" value="1"/>
</dbReference>
<dbReference type="PROSITE" id="PS51194">
    <property type="entry name" value="HELICASE_CTER"/>
    <property type="match status" value="2"/>
</dbReference>
<dbReference type="InterPro" id="IPR001650">
    <property type="entry name" value="Helicase_C-like"/>
</dbReference>
<comment type="function">
    <text evidence="12">RNA helicase that plays an essential role in pre-mRNA splicing as component of the U5 snRNP and U4/U6-U5 tri-snRNP complexes. Involved in spliceosome assembly, activation and disassembly.</text>
</comment>
<feature type="domain" description="Helicase ATP-binding" evidence="14">
    <location>
        <begin position="517"/>
        <end position="731"/>
    </location>
</feature>
<keyword evidence="17" id="KW-1185">Reference proteome</keyword>
<dbReference type="PROSITE" id="PS51192">
    <property type="entry name" value="HELICASE_ATP_BIND_1"/>
    <property type="match status" value="2"/>
</dbReference>
<dbReference type="EC" id="3.6.4.13" evidence="2"/>
<dbReference type="GO" id="GO:0005681">
    <property type="term" value="C:spliceosomal complex"/>
    <property type="evidence" value="ECO:0007669"/>
    <property type="project" value="UniProtKB-KW"/>
</dbReference>
<proteinExistence type="inferred from homology"/>
<organism evidence="17">
    <name type="scientific">Chlorella variabilis</name>
    <name type="common">Green alga</name>
    <dbReference type="NCBI Taxonomy" id="554065"/>
    <lineage>
        <taxon>Eukaryota</taxon>
        <taxon>Viridiplantae</taxon>
        <taxon>Chlorophyta</taxon>
        <taxon>core chlorophytes</taxon>
        <taxon>Trebouxiophyceae</taxon>
        <taxon>Chlorellales</taxon>
        <taxon>Chlorellaceae</taxon>
        <taxon>Chlorella clade</taxon>
        <taxon>Chlorella</taxon>
    </lineage>
</organism>
<evidence type="ECO:0000256" key="1">
    <source>
        <dbReference type="ARBA" id="ARBA00010140"/>
    </source>
</evidence>
<sequence length="2323" mass="254066">MLRAALGTAPGGSGSGRSRGGGSASASASVLQLPDLQHLLQQRNQLLQERRQERADMQVSRARSQLVSAVLGSWSGAPKAAREDFEKYMRAVAQLLGGEASSEEVAAAAGVAWQALRAHPPDLDRGRAPLAALQKARRELEGELGRVEDAALLHLSKQQQALLRWQQQLNPTQQGGKLGVDGGDDGKLGPRAEHDLPAVPAMSAEEAVLALCGVTPDVAAEAYAAAVGGADGGAAAASAAAFAAALAPKPSAPRVATAAEQAAVEADVFGAKGRVLNAEAGARWLLQWCQRVTGASDGDDTVATAVCRTLLSGRSDDELAAELFDLMGDAVFEHIGDLLQQRASIAANVRRVVSGMREAEEADKAAAAMPSYGSTVTKLMHKLERKAQRRAGAKGGASAAAAAEPGDADADWVSAYGLLLVVEEEMERETAHTRLNLGNGVEFRIGDGDGLMARGTLPKGTQRKTYKGYEEVLVPAVKPAAPPPGEHLVKIEELPEWAQLAFSGYKTLNRIQSRIFQAAFYSNENMLVCAPTGAGKTNIAMLSVLREVGANMSHGVISKADFKVVYVAPMKALAAEMAASFGKRLQPLGLSVRELTGDMQLSKKELAETQARAGLRCSPFLHRPRPCLAMRALTWRVPAALQMIVTTPEKWDVITRKGGEVSVAAIVRLLIIDEVHLLNDERGPVIETLVARTTRQVESSQSMIRIVGLSATLPNYRDVGRFLGVNSESGLFHFDASYRPVPLEMQFVGFSERNMMARLNAMDEVCYQKVTDSLKKGFQAMVFVHSRKDTGKTARMLALKAQQNGEQSLFDCTLEEAFPYLQRDMKKSQNREIGELFDAGLGIHHAGMVRSDRNLMERAFGQGLIKVLCCTATLAWGVNLPAHTVIIKGTQLYSPQKGGFTDLGMLDVQQVFGRAGRPQFQDTGEGIILTTHDKLAHYLSMLTHQVPIESQFTAGLVDHLNAEIVLGTVTNVREASKWLSYTYLYTRMTQNPLAYGIAWEELSADPPLEGHRRKLITEAARELERSKMARFDERSGNLYVTELGRVASHYYIRHSSILVFNEHLRPHMGEADVLSMIAQSSEFENLAVRDEELPELDTLVREVCPYEVKGGGDNKRGKANVLLQAYISRARVESFSLTADLMYVSSNAPRISRALFEICLRRGWSSATELCLTMSKAFELRLWPEQHPLRQFEQQLRHELLRKLEDRQISLDMLADMEPREIGSMLHHPAAGNQIATCLEAQLHPITRTVLRIQLTITPSFTWKDGVHGNALKWLLWVEDSDNEHIYHSETWILTKKMMREGEQRVAFTVPIFEPLPSQYYIRVVSDQWLGAEALLPVSFKGLILPERHPPHTELLDLDPLPVSALGNPAYEALYKFSHFNPIQTQAFHTLYHTDHPVLLGAPTGSGKTISAELAMLRLFSQHPGQKVIYVAPLKALVRERIKDWGAGFCRALGKRLVELTGDYTPDMHALLAADVIICTPEKWDGISRNWRSRSYVRKVGLLVIDEIHLLGADRGPILEVIVSRMRYIAAQTERAIRFVGLSTALANAQDLADWLGITGPGLFNFKPSVRPVPLECHIQGYPGKFYCPRMATMNKPAYAAIQSHSPIKPVLIFVSSRRQTRLTALDLMAYAAADDRPRVFLRMTEQELEVEVAVVRDASLRHTLQFGIGLHHAGLPDSDRELVERLYVGGKIQVLVATSTLAWGVNTPAHLVIIKGTEFYDAPTKRYVDYPITDVLQMMGRAGRPQYDKHGVAVIMVHEPKKSFYKKFLYEPFPVESSLPAHLADHFNAEVVAGTIKSRQDAVDYLTWTFFIRRLLQNPSYYDLESTDQEAVSAYLSAMVEGVLAQLQDAGCLEVDEETGGVQCLTAGRIASFYYMRHQTMATFAQRLGPGMDVQALLPVLCAAAEYAELPVRHNEDKLNVVLAQQVRWGVDTRTADDPHTKAALLLQAHLGRLPLPISDYVTDTKGVLDNSLRLLQSLVDISADAGWLDTALAAMALVQALMQGRWHDGSTLLTLPHFTEAGAEALAAAGLPHLPQLLEALRGGGAEGQRAAAAVEAAVGRREARDVLAVCERLPVVGVSWRAPQLMQRQEAGEEEGATDGAGNRGAGTASYSLEVELQRLAGKGGSRQSPPRVYAPRFPKASPQVKEEGWWLVAGDTATDDLLAIKRVSFGQRTTTRLTFPAYGGGGSPLGSIDLLLVCDSYLGLDQQYRIPLGRDSGTGAAALPLVGQAARRQRRQEQAEGRRQHAAGKPQEQPASSSSTTGGSPADADAGDMGQTTVEALPQRAPRRPRGAAAQQLEETQWQAPTLDCRLDGQAAEAK</sequence>
<dbReference type="Gene3D" id="1.10.3380.10">
    <property type="entry name" value="Sec63 N-terminal domain-like domain"/>
    <property type="match status" value="2"/>
</dbReference>
<dbReference type="STRING" id="554065.E1ZNR9"/>
<dbReference type="OrthoDB" id="5575at2759"/>
<evidence type="ECO:0000256" key="6">
    <source>
        <dbReference type="ARBA" id="ARBA00022801"/>
    </source>
</evidence>
<dbReference type="Gene3D" id="3.40.50.300">
    <property type="entry name" value="P-loop containing nucleotide triphosphate hydrolases"/>
    <property type="match status" value="4"/>
</dbReference>
<dbReference type="PANTHER" id="PTHR47961">
    <property type="entry name" value="DNA POLYMERASE THETA, PUTATIVE (AFU_ORTHOLOGUE AFUA_1G05260)-RELATED"/>
    <property type="match status" value="1"/>
</dbReference>
<dbReference type="InterPro" id="IPR011545">
    <property type="entry name" value="DEAD/DEAH_box_helicase_dom"/>
</dbReference>
<dbReference type="SUPFAM" id="SSF158702">
    <property type="entry name" value="Sec63 N-terminal domain-like"/>
    <property type="match status" value="2"/>
</dbReference>
<protein>
    <recommendedName>
        <fullName evidence="10">U5 small nuclear ribonucleoprotein 200 kDa helicase</fullName>
        <ecNumber evidence="2">3.6.4.13</ecNumber>
    </recommendedName>
</protein>
<dbReference type="GO" id="GO:0003724">
    <property type="term" value="F:RNA helicase activity"/>
    <property type="evidence" value="ECO:0007669"/>
    <property type="project" value="UniProtKB-EC"/>
</dbReference>
<dbReference type="InterPro" id="IPR036390">
    <property type="entry name" value="WH_DNA-bd_sf"/>
</dbReference>
<dbReference type="PIRSF" id="PIRSF039073">
    <property type="entry name" value="BRR2"/>
    <property type="match status" value="1"/>
</dbReference>
<keyword evidence="4" id="KW-0747">Spliceosome</keyword>
<dbReference type="Pfam" id="PF00271">
    <property type="entry name" value="Helicase_C"/>
    <property type="match status" value="1"/>
</dbReference>
<feature type="compositionally biased region" description="Low complexity" evidence="13">
    <location>
        <begin position="2258"/>
        <end position="2270"/>
    </location>
</feature>
<dbReference type="SUPFAM" id="SSF81296">
    <property type="entry name" value="E set domains"/>
    <property type="match status" value="1"/>
</dbReference>
<dbReference type="GeneID" id="17351819"/>
<dbReference type="Pfam" id="PF00270">
    <property type="entry name" value="DEAD"/>
    <property type="match status" value="2"/>
</dbReference>
<dbReference type="InterPro" id="IPR027417">
    <property type="entry name" value="P-loop_NTPase"/>
</dbReference>
<feature type="domain" description="Helicase C-terminal" evidence="15">
    <location>
        <begin position="769"/>
        <end position="964"/>
    </location>
</feature>
<dbReference type="FunFam" id="2.60.40.150:FF:000004">
    <property type="entry name" value="RNA helicase, activating signal cointegrator 1"/>
    <property type="match status" value="1"/>
</dbReference>
<evidence type="ECO:0000259" key="15">
    <source>
        <dbReference type="PROSITE" id="PS51194"/>
    </source>
</evidence>
<evidence type="ECO:0000256" key="4">
    <source>
        <dbReference type="ARBA" id="ARBA00022728"/>
    </source>
</evidence>
<evidence type="ECO:0000313" key="17">
    <source>
        <dbReference type="Proteomes" id="UP000008141"/>
    </source>
</evidence>
<keyword evidence="5" id="KW-0547">Nucleotide-binding</keyword>
<dbReference type="GO" id="GO:0016787">
    <property type="term" value="F:hydrolase activity"/>
    <property type="evidence" value="ECO:0007669"/>
    <property type="project" value="UniProtKB-KW"/>
</dbReference>
<evidence type="ECO:0000256" key="2">
    <source>
        <dbReference type="ARBA" id="ARBA00012552"/>
    </source>
</evidence>
<dbReference type="SUPFAM" id="SSF46785">
    <property type="entry name" value="Winged helix' DNA-binding domain"/>
    <property type="match status" value="2"/>
</dbReference>
<evidence type="ECO:0000256" key="11">
    <source>
        <dbReference type="ARBA" id="ARBA00047984"/>
    </source>
</evidence>
<evidence type="ECO:0000313" key="16">
    <source>
        <dbReference type="EMBL" id="EFN52465.1"/>
    </source>
</evidence>
<dbReference type="RefSeq" id="XP_005844567.1">
    <property type="nucleotide sequence ID" value="XM_005844505.1"/>
</dbReference>
<comment type="similarity">
    <text evidence="1">Belongs to the helicase family. SKI2 subfamily.</text>
</comment>
<dbReference type="FunFam" id="3.40.50.300:FF:000062">
    <property type="entry name" value="U5 small nuclear ribonucleoprotein helicase"/>
    <property type="match status" value="1"/>
</dbReference>
<dbReference type="GO" id="GO:0008380">
    <property type="term" value="P:RNA splicing"/>
    <property type="evidence" value="ECO:0007669"/>
    <property type="project" value="UniProtKB-KW"/>
</dbReference>
<keyword evidence="9" id="KW-0508">mRNA splicing</keyword>
<dbReference type="SMART" id="SM00973">
    <property type="entry name" value="Sec63"/>
    <property type="match status" value="2"/>
</dbReference>
<dbReference type="Proteomes" id="UP000008141">
    <property type="component" value="Unassembled WGS sequence"/>
</dbReference>
<name>E1ZNR9_CHLVA</name>
<dbReference type="FunCoup" id="E1ZNR9">
    <property type="interactions" value="1370"/>
</dbReference>
<keyword evidence="6" id="KW-0378">Hydrolase</keyword>
<feature type="domain" description="Helicase C-terminal" evidence="15">
    <location>
        <begin position="1600"/>
        <end position="1805"/>
    </location>
</feature>
<dbReference type="Gene3D" id="2.60.40.150">
    <property type="entry name" value="C2 domain"/>
    <property type="match status" value="2"/>
</dbReference>
<feature type="region of interest" description="Disordered" evidence="13">
    <location>
        <begin position="1"/>
        <end position="29"/>
    </location>
</feature>
<comment type="catalytic activity">
    <reaction evidence="11">
        <text>ATP + H2O = ADP + phosphate + H(+)</text>
        <dbReference type="Rhea" id="RHEA:13065"/>
        <dbReference type="ChEBI" id="CHEBI:15377"/>
        <dbReference type="ChEBI" id="CHEBI:15378"/>
        <dbReference type="ChEBI" id="CHEBI:30616"/>
        <dbReference type="ChEBI" id="CHEBI:43474"/>
        <dbReference type="ChEBI" id="CHEBI:456216"/>
        <dbReference type="EC" id="3.6.4.13"/>
    </reaction>
</comment>
<keyword evidence="3" id="KW-0507">mRNA processing</keyword>
<dbReference type="eggNOG" id="KOG0952">
    <property type="taxonomic scope" value="Eukaryota"/>
</dbReference>
<feature type="region of interest" description="Disordered" evidence="13">
    <location>
        <begin position="2231"/>
        <end position="2323"/>
    </location>
</feature>
<keyword evidence="8" id="KW-0067">ATP-binding</keyword>
<dbReference type="GO" id="GO:0006397">
    <property type="term" value="P:mRNA processing"/>
    <property type="evidence" value="ECO:0007669"/>
    <property type="project" value="UniProtKB-KW"/>
</dbReference>
<accession>E1ZNR9</accession>
<dbReference type="SMART" id="SM00487">
    <property type="entry name" value="DEXDc"/>
    <property type="match status" value="2"/>
</dbReference>
<dbReference type="SMART" id="SM00382">
    <property type="entry name" value="AAA"/>
    <property type="match status" value="2"/>
</dbReference>
<evidence type="ECO:0000256" key="10">
    <source>
        <dbReference type="ARBA" id="ARBA00034541"/>
    </source>
</evidence>
<gene>
    <name evidence="16" type="ORF">CHLNCDRAFT_138793</name>
</gene>
<dbReference type="SMART" id="SM00490">
    <property type="entry name" value="HELICc"/>
    <property type="match status" value="2"/>
</dbReference>
<evidence type="ECO:0000256" key="12">
    <source>
        <dbReference type="ARBA" id="ARBA00055371"/>
    </source>
</evidence>
<dbReference type="FunFam" id="3.40.50.300:FF:003287">
    <property type="entry name" value="U5 small nuclear ribonucleoprotein 200 kDa helicase"/>
    <property type="match status" value="1"/>
</dbReference>
<dbReference type="InterPro" id="IPR036388">
    <property type="entry name" value="WH-like_DNA-bd_sf"/>
</dbReference>
<dbReference type="CDD" id="cd18795">
    <property type="entry name" value="SF2_C_Ski2"/>
    <property type="match status" value="2"/>
</dbReference>
<dbReference type="InterPro" id="IPR003593">
    <property type="entry name" value="AAA+_ATPase"/>
</dbReference>
<dbReference type="FunFam" id="3.40.50.300:FF:000231">
    <property type="entry name" value="Activating signal cointegrator 1 complex subunit 3"/>
    <property type="match status" value="1"/>
</dbReference>
<dbReference type="EMBL" id="GL433856">
    <property type="protein sequence ID" value="EFN52465.1"/>
    <property type="molecule type" value="Genomic_DNA"/>
</dbReference>
<dbReference type="OMA" id="MCSATEF"/>
<dbReference type="InterPro" id="IPR035892">
    <property type="entry name" value="C2_domain_sf"/>
</dbReference>
<evidence type="ECO:0000256" key="9">
    <source>
        <dbReference type="ARBA" id="ARBA00023187"/>
    </source>
</evidence>
<dbReference type="InParanoid" id="E1ZNR9"/>
<dbReference type="InterPro" id="IPR050474">
    <property type="entry name" value="Hel308_SKI2-like"/>
</dbReference>
<reference evidence="16 17" key="1">
    <citation type="journal article" date="2010" name="Plant Cell">
        <title>The Chlorella variabilis NC64A genome reveals adaptation to photosymbiosis, coevolution with viruses, and cryptic sex.</title>
        <authorList>
            <person name="Blanc G."/>
            <person name="Duncan G."/>
            <person name="Agarkova I."/>
            <person name="Borodovsky M."/>
            <person name="Gurnon J."/>
            <person name="Kuo A."/>
            <person name="Lindquist E."/>
            <person name="Lucas S."/>
            <person name="Pangilinan J."/>
            <person name="Polle J."/>
            <person name="Salamov A."/>
            <person name="Terry A."/>
            <person name="Yamada T."/>
            <person name="Dunigan D.D."/>
            <person name="Grigoriev I.V."/>
            <person name="Claverie J.M."/>
            <person name="Van Etten J.L."/>
        </authorList>
    </citation>
    <scope>NUCLEOTIDE SEQUENCE [LARGE SCALE GENOMIC DNA]</scope>
    <source>
        <strain evidence="16 17">NC64A</strain>
    </source>
</reference>
<dbReference type="Gene3D" id="1.10.10.10">
    <property type="entry name" value="Winged helix-like DNA-binding domain superfamily/Winged helix DNA-binding domain"/>
    <property type="match status" value="2"/>
</dbReference>
<dbReference type="Pfam" id="PF24557">
    <property type="entry name" value="DExH14_plug"/>
    <property type="match status" value="1"/>
</dbReference>
<dbReference type="InterPro" id="IPR014001">
    <property type="entry name" value="Helicase_ATP-bd"/>
</dbReference>